<proteinExistence type="predicted"/>
<feature type="transmembrane region" description="Helical" evidence="2">
    <location>
        <begin position="161"/>
        <end position="179"/>
    </location>
</feature>
<evidence type="ECO:0000313" key="4">
    <source>
        <dbReference type="Proteomes" id="UP000720189"/>
    </source>
</evidence>
<organism evidence="3 4">
    <name type="scientific">Fusarium redolens</name>
    <dbReference type="NCBI Taxonomy" id="48865"/>
    <lineage>
        <taxon>Eukaryota</taxon>
        <taxon>Fungi</taxon>
        <taxon>Dikarya</taxon>
        <taxon>Ascomycota</taxon>
        <taxon>Pezizomycotina</taxon>
        <taxon>Sordariomycetes</taxon>
        <taxon>Hypocreomycetidae</taxon>
        <taxon>Hypocreales</taxon>
        <taxon>Nectriaceae</taxon>
        <taxon>Fusarium</taxon>
        <taxon>Fusarium redolens species complex</taxon>
    </lineage>
</organism>
<name>A0A9P9KY51_FUSRE</name>
<dbReference type="EMBL" id="JAGMUX010000001">
    <property type="protein sequence ID" value="KAH7270582.1"/>
    <property type="molecule type" value="Genomic_DNA"/>
</dbReference>
<accession>A0A9P9KY51</accession>
<keyword evidence="2" id="KW-1133">Transmembrane helix</keyword>
<keyword evidence="2" id="KW-0812">Transmembrane</keyword>
<dbReference type="RefSeq" id="XP_046057350.1">
    <property type="nucleotide sequence ID" value="XM_046198535.1"/>
</dbReference>
<comment type="caution">
    <text evidence="3">The sequence shown here is derived from an EMBL/GenBank/DDBJ whole genome shotgun (WGS) entry which is preliminary data.</text>
</comment>
<keyword evidence="2" id="KW-0472">Membrane</keyword>
<feature type="compositionally biased region" description="Pro residues" evidence="1">
    <location>
        <begin position="9"/>
        <end position="29"/>
    </location>
</feature>
<feature type="region of interest" description="Disordered" evidence="1">
    <location>
        <begin position="1"/>
        <end position="34"/>
    </location>
</feature>
<dbReference type="GeneID" id="70228489"/>
<keyword evidence="4" id="KW-1185">Reference proteome</keyword>
<protein>
    <submittedName>
        <fullName evidence="3">Uncharacterized protein</fullName>
    </submittedName>
</protein>
<feature type="transmembrane region" description="Helical" evidence="2">
    <location>
        <begin position="53"/>
        <end position="72"/>
    </location>
</feature>
<reference evidence="3" key="1">
    <citation type="journal article" date="2021" name="Nat. Commun.">
        <title>Genetic determinants of endophytism in the Arabidopsis root mycobiome.</title>
        <authorList>
            <person name="Mesny F."/>
            <person name="Miyauchi S."/>
            <person name="Thiergart T."/>
            <person name="Pickel B."/>
            <person name="Atanasova L."/>
            <person name="Karlsson M."/>
            <person name="Huettel B."/>
            <person name="Barry K.W."/>
            <person name="Haridas S."/>
            <person name="Chen C."/>
            <person name="Bauer D."/>
            <person name="Andreopoulos W."/>
            <person name="Pangilinan J."/>
            <person name="LaButti K."/>
            <person name="Riley R."/>
            <person name="Lipzen A."/>
            <person name="Clum A."/>
            <person name="Drula E."/>
            <person name="Henrissat B."/>
            <person name="Kohler A."/>
            <person name="Grigoriev I.V."/>
            <person name="Martin F.M."/>
            <person name="Hacquard S."/>
        </authorList>
    </citation>
    <scope>NUCLEOTIDE SEQUENCE</scope>
    <source>
        <strain evidence="3">MPI-CAGE-AT-0023</strain>
    </source>
</reference>
<evidence type="ECO:0000256" key="1">
    <source>
        <dbReference type="SAM" id="MobiDB-lite"/>
    </source>
</evidence>
<evidence type="ECO:0000313" key="3">
    <source>
        <dbReference type="EMBL" id="KAH7270582.1"/>
    </source>
</evidence>
<evidence type="ECO:0000256" key="2">
    <source>
        <dbReference type="SAM" id="Phobius"/>
    </source>
</evidence>
<sequence>MGDCSSSIAPPPPPPPVFIPPTISAPPPRWRSRNRYSPWAPRNYQGGLRGRRVSGTGCTIILSIFFVIVVLATHSSPPQGVFHQTSNTNYRALTDKSNEGPAECVMNTKQRGDEVAGGEGTTSMPRKISALFWGDENEDSVTWPIEEEDLLNKLKSGAWHAFRPSLFIMLLLVFVVAVIN</sequence>
<dbReference type="AlphaFoldDB" id="A0A9P9KY51"/>
<dbReference type="Proteomes" id="UP000720189">
    <property type="component" value="Unassembled WGS sequence"/>
</dbReference>
<gene>
    <name evidence="3" type="ORF">BKA55DRAFT_683640</name>
</gene>